<protein>
    <submittedName>
        <fullName evidence="2">Protein-serine/threonine phosphatase</fullName>
    </submittedName>
</protein>
<proteinExistence type="predicted"/>
<keyword evidence="1" id="KW-1185">Reference proteome</keyword>
<dbReference type="AlphaFoldDB" id="A0A1I7XBY4"/>
<evidence type="ECO:0000313" key="2">
    <source>
        <dbReference type="WBParaSite" id="Hba_15198"/>
    </source>
</evidence>
<accession>A0A1I7XBY4</accession>
<evidence type="ECO:0000313" key="1">
    <source>
        <dbReference type="Proteomes" id="UP000095283"/>
    </source>
</evidence>
<dbReference type="Proteomes" id="UP000095283">
    <property type="component" value="Unplaced"/>
</dbReference>
<name>A0A1I7XBY4_HETBA</name>
<dbReference type="WBParaSite" id="Hba_15198">
    <property type="protein sequence ID" value="Hba_15198"/>
    <property type="gene ID" value="Hba_15198"/>
</dbReference>
<sequence length="64" mass="7527">MSFYEHLKCEFLLDDEDDIEAYERANIESTKDEKEPNDQEMVDTLVKEAGRDVAINLLRDVYTL</sequence>
<reference evidence="2" key="1">
    <citation type="submission" date="2016-11" db="UniProtKB">
        <authorList>
            <consortium name="WormBaseParasite"/>
        </authorList>
    </citation>
    <scope>IDENTIFICATION</scope>
</reference>
<organism evidence="1 2">
    <name type="scientific">Heterorhabditis bacteriophora</name>
    <name type="common">Entomopathogenic nematode worm</name>
    <dbReference type="NCBI Taxonomy" id="37862"/>
    <lineage>
        <taxon>Eukaryota</taxon>
        <taxon>Metazoa</taxon>
        <taxon>Ecdysozoa</taxon>
        <taxon>Nematoda</taxon>
        <taxon>Chromadorea</taxon>
        <taxon>Rhabditida</taxon>
        <taxon>Rhabditina</taxon>
        <taxon>Rhabditomorpha</taxon>
        <taxon>Strongyloidea</taxon>
        <taxon>Heterorhabditidae</taxon>
        <taxon>Heterorhabditis</taxon>
    </lineage>
</organism>